<dbReference type="PRINTS" id="PR00985">
    <property type="entry name" value="TRNASYNTHLEU"/>
</dbReference>
<protein>
    <recommendedName>
        <fullName evidence="9">Leucine--tRNA ligase</fullName>
        <ecNumber evidence="9">6.1.1.4</ecNumber>
    </recommendedName>
    <alternativeName>
        <fullName evidence="9">Leucyl-tRNA synthetase</fullName>
        <shortName evidence="9">LeuRS</shortName>
    </alternativeName>
</protein>
<dbReference type="EMBL" id="JAOXHJ010000002">
    <property type="protein sequence ID" value="MCV3754035.1"/>
    <property type="molecule type" value="Genomic_DNA"/>
</dbReference>
<keyword evidence="6 9" id="KW-0648">Protein biosynthesis</keyword>
<keyword evidence="7 9" id="KW-0030">Aminoacyl-tRNA synthetase</keyword>
<dbReference type="Gene3D" id="1.10.730.10">
    <property type="entry name" value="Isoleucyl-tRNA Synthetase, Domain 1"/>
    <property type="match status" value="1"/>
</dbReference>
<reference evidence="14 15" key="1">
    <citation type="journal article" date="2020" name="Int. J. Syst. Evol. Microbiol.">
        <title>Ureaplasma miroungigenitalium sp. nov. isolated from northern elephant seals (Mirounga angustirostris) and Ureaplasma zalophigenitalium sp. nov. isolated from California sea lions (Zalophus californianus).</title>
        <authorList>
            <person name="Volokhov D.V."/>
            <person name="Gulland F.M."/>
            <person name="Gao Y."/>
            <person name="Chizhikov V.E."/>
        </authorList>
    </citation>
    <scope>NUCLEOTIDE SEQUENCE [LARGE SCALE GENOMIC DNA]</scope>
    <source>
        <strain evidence="14 15">CSL7644-GEN</strain>
    </source>
</reference>
<dbReference type="GO" id="GO:0004823">
    <property type="term" value="F:leucine-tRNA ligase activity"/>
    <property type="evidence" value="ECO:0007669"/>
    <property type="project" value="UniProtKB-EC"/>
</dbReference>
<dbReference type="PROSITE" id="PS00178">
    <property type="entry name" value="AA_TRNA_LIGASE_I"/>
    <property type="match status" value="1"/>
</dbReference>
<feature type="domain" description="Leucyl-tRNA synthetase editing" evidence="13">
    <location>
        <begin position="224"/>
        <end position="397"/>
    </location>
</feature>
<evidence type="ECO:0000259" key="12">
    <source>
        <dbReference type="Pfam" id="PF08264"/>
    </source>
</evidence>
<comment type="subcellular location">
    <subcellularLocation>
        <location evidence="9">Cytoplasm</location>
    </subcellularLocation>
</comment>
<keyword evidence="5 9" id="KW-0067">ATP-binding</keyword>
<feature type="domain" description="Aminoacyl-tRNA synthetase class Ia" evidence="11">
    <location>
        <begin position="10"/>
        <end position="219"/>
    </location>
</feature>
<dbReference type="InterPro" id="IPR002300">
    <property type="entry name" value="aa-tRNA-synth_Ia"/>
</dbReference>
<dbReference type="Pfam" id="PF00133">
    <property type="entry name" value="tRNA-synt_1"/>
    <property type="match status" value="2"/>
</dbReference>
<dbReference type="Pfam" id="PF08264">
    <property type="entry name" value="Anticodon_1"/>
    <property type="match status" value="1"/>
</dbReference>
<keyword evidence="4 9" id="KW-0547">Nucleotide-binding</keyword>
<dbReference type="PANTHER" id="PTHR43740:SF2">
    <property type="entry name" value="LEUCINE--TRNA LIGASE, MITOCHONDRIAL"/>
    <property type="match status" value="1"/>
</dbReference>
<dbReference type="HAMAP" id="MF_00049_B">
    <property type="entry name" value="Leu_tRNA_synth_B"/>
    <property type="match status" value="1"/>
</dbReference>
<dbReference type="Pfam" id="PF13603">
    <property type="entry name" value="tRNA-synt_1_2"/>
    <property type="match status" value="1"/>
</dbReference>
<dbReference type="InterPro" id="IPR002302">
    <property type="entry name" value="Leu-tRNA-ligase"/>
</dbReference>
<dbReference type="InterPro" id="IPR009008">
    <property type="entry name" value="Val/Leu/Ile-tRNA-synth_edit"/>
</dbReference>
<evidence type="ECO:0000259" key="13">
    <source>
        <dbReference type="Pfam" id="PF13603"/>
    </source>
</evidence>
<dbReference type="InterPro" id="IPR001412">
    <property type="entry name" value="aa-tRNA-synth_I_CS"/>
</dbReference>
<dbReference type="RefSeq" id="WP_263817839.1">
    <property type="nucleotide sequence ID" value="NZ_JAOXHJ010000002.1"/>
</dbReference>
<dbReference type="CDD" id="cd07958">
    <property type="entry name" value="Anticodon_Ia_Leu_BEm"/>
    <property type="match status" value="1"/>
</dbReference>
<dbReference type="SUPFAM" id="SSF52374">
    <property type="entry name" value="Nucleotidylyl transferase"/>
    <property type="match status" value="1"/>
</dbReference>
<evidence type="ECO:0000256" key="7">
    <source>
        <dbReference type="ARBA" id="ARBA00023146"/>
    </source>
</evidence>
<dbReference type="Gene3D" id="3.10.20.590">
    <property type="match status" value="1"/>
</dbReference>
<dbReference type="NCBIfam" id="TIGR00396">
    <property type="entry name" value="leuS_bact"/>
    <property type="match status" value="1"/>
</dbReference>
<evidence type="ECO:0000256" key="6">
    <source>
        <dbReference type="ARBA" id="ARBA00022917"/>
    </source>
</evidence>
<dbReference type="CDD" id="cd00812">
    <property type="entry name" value="LeuRS_core"/>
    <property type="match status" value="1"/>
</dbReference>
<comment type="catalytic activity">
    <reaction evidence="8 9">
        <text>tRNA(Leu) + L-leucine + ATP = L-leucyl-tRNA(Leu) + AMP + diphosphate</text>
        <dbReference type="Rhea" id="RHEA:11688"/>
        <dbReference type="Rhea" id="RHEA-COMP:9613"/>
        <dbReference type="Rhea" id="RHEA-COMP:9622"/>
        <dbReference type="ChEBI" id="CHEBI:30616"/>
        <dbReference type="ChEBI" id="CHEBI:33019"/>
        <dbReference type="ChEBI" id="CHEBI:57427"/>
        <dbReference type="ChEBI" id="CHEBI:78442"/>
        <dbReference type="ChEBI" id="CHEBI:78494"/>
        <dbReference type="ChEBI" id="CHEBI:456215"/>
        <dbReference type="EC" id="6.1.1.4"/>
    </reaction>
</comment>
<dbReference type="SUPFAM" id="SSF47323">
    <property type="entry name" value="Anticodon-binding domain of a subclass of class I aminoacyl-tRNA synthetases"/>
    <property type="match status" value="1"/>
</dbReference>
<evidence type="ECO:0000256" key="10">
    <source>
        <dbReference type="RuleBase" id="RU363035"/>
    </source>
</evidence>
<name>A0ABT3BP58_9BACT</name>
<comment type="similarity">
    <text evidence="1 9 10">Belongs to the class-I aminoacyl-tRNA synthetase family.</text>
</comment>
<evidence type="ECO:0000256" key="1">
    <source>
        <dbReference type="ARBA" id="ARBA00005594"/>
    </source>
</evidence>
<dbReference type="InterPro" id="IPR013155">
    <property type="entry name" value="M/V/L/I-tRNA-synth_anticd-bd"/>
</dbReference>
<evidence type="ECO:0000256" key="9">
    <source>
        <dbReference type="HAMAP-Rule" id="MF_00049"/>
    </source>
</evidence>
<evidence type="ECO:0000313" key="14">
    <source>
        <dbReference type="EMBL" id="MCV3754035.1"/>
    </source>
</evidence>
<dbReference type="Gene3D" id="3.40.50.620">
    <property type="entry name" value="HUPs"/>
    <property type="match status" value="2"/>
</dbReference>
<evidence type="ECO:0000256" key="8">
    <source>
        <dbReference type="ARBA" id="ARBA00047469"/>
    </source>
</evidence>
<gene>
    <name evidence="9 14" type="primary">leuS</name>
    <name evidence="14" type="ORF">OF365_01480</name>
</gene>
<evidence type="ECO:0000256" key="2">
    <source>
        <dbReference type="ARBA" id="ARBA00022490"/>
    </source>
</evidence>
<feature type="domain" description="Aminoacyl-tRNA synthetase class Ia" evidence="11">
    <location>
        <begin position="413"/>
        <end position="608"/>
    </location>
</feature>
<keyword evidence="15" id="KW-1185">Reference proteome</keyword>
<evidence type="ECO:0000256" key="3">
    <source>
        <dbReference type="ARBA" id="ARBA00022598"/>
    </source>
</evidence>
<dbReference type="InterPro" id="IPR009080">
    <property type="entry name" value="tRNAsynth_Ia_anticodon-bd"/>
</dbReference>
<comment type="caution">
    <text evidence="14">The sequence shown here is derived from an EMBL/GenBank/DDBJ whole genome shotgun (WGS) entry which is preliminary data.</text>
</comment>
<proteinExistence type="inferred from homology"/>
<evidence type="ECO:0000259" key="11">
    <source>
        <dbReference type="Pfam" id="PF00133"/>
    </source>
</evidence>
<dbReference type="PANTHER" id="PTHR43740">
    <property type="entry name" value="LEUCYL-TRNA SYNTHETASE"/>
    <property type="match status" value="1"/>
</dbReference>
<evidence type="ECO:0000256" key="4">
    <source>
        <dbReference type="ARBA" id="ARBA00022741"/>
    </source>
</evidence>
<dbReference type="InterPro" id="IPR014729">
    <property type="entry name" value="Rossmann-like_a/b/a_fold"/>
</dbReference>
<keyword evidence="3 9" id="KW-0436">Ligase</keyword>
<dbReference type="SUPFAM" id="SSF50677">
    <property type="entry name" value="ValRS/IleRS/LeuRS editing domain"/>
    <property type="match status" value="1"/>
</dbReference>
<dbReference type="InterPro" id="IPR025709">
    <property type="entry name" value="Leu_tRNA-synth_edit"/>
</dbReference>
<keyword evidence="2 9" id="KW-0963">Cytoplasm</keyword>
<feature type="domain" description="Methionyl/Valyl/Leucyl/Isoleucyl-tRNA synthetase anticodon-binding" evidence="12">
    <location>
        <begin position="660"/>
        <end position="770"/>
    </location>
</feature>
<organism evidence="14 15">
    <name type="scientific">Ureaplasma zalophigenitalium</name>
    <dbReference type="NCBI Taxonomy" id="907723"/>
    <lineage>
        <taxon>Bacteria</taxon>
        <taxon>Bacillati</taxon>
        <taxon>Mycoplasmatota</taxon>
        <taxon>Mycoplasmoidales</taxon>
        <taxon>Mycoplasmoidaceae</taxon>
        <taxon>Ureaplasma</taxon>
    </lineage>
</organism>
<evidence type="ECO:0000256" key="5">
    <source>
        <dbReference type="ARBA" id="ARBA00022840"/>
    </source>
</evidence>
<sequence length="810" mass="93865">MYNHNKIEKKWQKYWLENKTFRFVDNPQNQKCYVLDMFPYPSGKGLHVGHPKGYTATDVVSRFKRLNGFDVLHPIGWDAFGLPAEQYALETNNHPRDFTTHNIDVFRKQLQMLGFDYDYDKEVNTTDPQFYMWTQWIFIQLYKHDLAEIKDIDVNWCPQLGTVLSNEEIVYDEHNQPVSERGKYPVFKKPMKQWVLKISAYAERLLENLKDLDFSSSLKALQTNWIGRSEGYSVNFHLAESSTVLTVFTTRIDTIYGASFVAMAYDHAQVATLPIPQTHQKAVEVFLNQVKNTSDRQRLANQEKNGVFTGLYVINPINHEKVPLFLVDYVLSSFATGIVMGVPAHDERDFLFAKKYDLPIIPVIQTTHELPYVYDGIHINSPLINGLHKNEAINVLGSYLQTHRLGENQTFYKLRDWVFSRQRYWGEPFPVLFDPEGKIKLLEDLPVLLPDLDNFHPSGDGQSPLANNHEWLFVEIDGVKYRRETNTMPQWAGSSWYYLAYILKNPDGTYLPLNSTAAYERFAKWLPVDLYIGGQEHAVLHLLYARFWHAFLYDIKIVPSKEPFQKVINQGMILGPNGEKMSKSKGNVINPDEIIASHGADTLRLYEMFMGPLTASLPWSHEGLDGMRKWLDRVYRLYTNANMLTVITNLDQLAEEVVFSYHKMVKQVTNALNEFSFNIAISEMMVFVNVLYKHKQINFELLDNFLIMLSCFTPHLAQELYSYNHPDQSIAHQKWPTYNPNKLIQSHISLPIQFNGKLKQTLKVAKDLSLNDLQAIIQADPIMKQHLDQVEVIKVIHVPNKIVNFVVKVK</sequence>
<dbReference type="EC" id="6.1.1.4" evidence="9"/>
<feature type="binding site" evidence="9">
    <location>
        <position position="583"/>
    </location>
    <ligand>
        <name>ATP</name>
        <dbReference type="ChEBI" id="CHEBI:30616"/>
    </ligand>
</feature>
<dbReference type="Proteomes" id="UP001207252">
    <property type="component" value="Unassembled WGS sequence"/>
</dbReference>
<evidence type="ECO:0000313" key="15">
    <source>
        <dbReference type="Proteomes" id="UP001207252"/>
    </source>
</evidence>
<feature type="short sequence motif" description="'KMSKS' region" evidence="9">
    <location>
        <begin position="580"/>
        <end position="584"/>
    </location>
</feature>
<comment type="caution">
    <text evidence="9">Lacks conserved residue(s) required for the propagation of feature annotation.</text>
</comment>
<accession>A0ABT3BP58</accession>